<dbReference type="SUPFAM" id="SSF46785">
    <property type="entry name" value="Winged helix' DNA-binding domain"/>
    <property type="match status" value="1"/>
</dbReference>
<dbReference type="GO" id="GO:0005829">
    <property type="term" value="C:cytosol"/>
    <property type="evidence" value="ECO:0007669"/>
    <property type="project" value="TreeGrafter"/>
</dbReference>
<dbReference type="SUPFAM" id="SSF54909">
    <property type="entry name" value="Dimeric alpha+beta barrel"/>
    <property type="match status" value="1"/>
</dbReference>
<dbReference type="Pfam" id="PF13412">
    <property type="entry name" value="HTH_24"/>
    <property type="match status" value="1"/>
</dbReference>
<dbReference type="Pfam" id="PF01037">
    <property type="entry name" value="AsnC_trans_reg"/>
    <property type="match status" value="1"/>
</dbReference>
<evidence type="ECO:0000313" key="8">
    <source>
        <dbReference type="Proteomes" id="UP000321814"/>
    </source>
</evidence>
<evidence type="ECO:0000256" key="3">
    <source>
        <dbReference type="ARBA" id="ARBA00023159"/>
    </source>
</evidence>
<dbReference type="InterPro" id="IPR019885">
    <property type="entry name" value="Tscrpt_reg_HTH_AsnC-type_CS"/>
</dbReference>
<dbReference type="GO" id="GO:0006355">
    <property type="term" value="P:regulation of DNA-templated transcription"/>
    <property type="evidence" value="ECO:0007669"/>
    <property type="project" value="UniProtKB-ARBA"/>
</dbReference>
<evidence type="ECO:0000313" key="7">
    <source>
        <dbReference type="EMBL" id="TXK81051.1"/>
    </source>
</evidence>
<dbReference type="EMBL" id="VRLR01000004">
    <property type="protein sequence ID" value="TXK81051.1"/>
    <property type="molecule type" value="Genomic_DNA"/>
</dbReference>
<dbReference type="PRINTS" id="PR00033">
    <property type="entry name" value="HTHASNC"/>
</dbReference>
<dbReference type="GO" id="GO:0043565">
    <property type="term" value="F:sequence-specific DNA binding"/>
    <property type="evidence" value="ECO:0007669"/>
    <property type="project" value="InterPro"/>
</dbReference>
<organism evidence="7 8">
    <name type="scientific">Rheinheimera tangshanensis</name>
    <dbReference type="NCBI Taxonomy" id="400153"/>
    <lineage>
        <taxon>Bacteria</taxon>
        <taxon>Pseudomonadati</taxon>
        <taxon>Pseudomonadota</taxon>
        <taxon>Gammaproteobacteria</taxon>
        <taxon>Chromatiales</taxon>
        <taxon>Chromatiaceae</taxon>
        <taxon>Rheinheimera</taxon>
    </lineage>
</organism>
<keyword evidence="1" id="KW-0805">Transcription regulation</keyword>
<evidence type="ECO:0000256" key="5">
    <source>
        <dbReference type="ARBA" id="ARBA00039227"/>
    </source>
</evidence>
<gene>
    <name evidence="7" type="ORF">FU839_07980</name>
</gene>
<accession>A0A5C8LUW2</accession>
<evidence type="ECO:0000256" key="2">
    <source>
        <dbReference type="ARBA" id="ARBA00023125"/>
    </source>
</evidence>
<evidence type="ECO:0000256" key="1">
    <source>
        <dbReference type="ARBA" id="ARBA00023015"/>
    </source>
</evidence>
<keyword evidence="3" id="KW-0010">Activator</keyword>
<keyword evidence="2" id="KW-0238">DNA-binding</keyword>
<dbReference type="Gene3D" id="1.10.10.10">
    <property type="entry name" value="Winged helix-like DNA-binding domain superfamily/Winged helix DNA-binding domain"/>
    <property type="match status" value="1"/>
</dbReference>
<dbReference type="PANTHER" id="PTHR30154:SF0">
    <property type="entry name" value="LEUCINE-RESPONSIVE REGULATORY PROTEIN"/>
    <property type="match status" value="1"/>
</dbReference>
<dbReference type="InterPro" id="IPR011991">
    <property type="entry name" value="ArsR-like_HTH"/>
</dbReference>
<dbReference type="InterPro" id="IPR011008">
    <property type="entry name" value="Dimeric_a/b-barrel"/>
</dbReference>
<keyword evidence="8" id="KW-1185">Reference proteome</keyword>
<evidence type="ECO:0000256" key="4">
    <source>
        <dbReference type="ARBA" id="ARBA00023163"/>
    </source>
</evidence>
<dbReference type="OrthoDB" id="166264at2"/>
<protein>
    <recommendedName>
        <fullName evidence="5">Leucine-responsive regulatory protein</fullName>
    </recommendedName>
</protein>
<dbReference type="PANTHER" id="PTHR30154">
    <property type="entry name" value="LEUCINE-RESPONSIVE REGULATORY PROTEIN"/>
    <property type="match status" value="1"/>
</dbReference>
<name>A0A5C8LUW2_9GAMM</name>
<dbReference type="SMART" id="SM00344">
    <property type="entry name" value="HTH_ASNC"/>
    <property type="match status" value="1"/>
</dbReference>
<proteinExistence type="predicted"/>
<dbReference type="Proteomes" id="UP000321814">
    <property type="component" value="Unassembled WGS sequence"/>
</dbReference>
<dbReference type="GO" id="GO:0043200">
    <property type="term" value="P:response to amino acid"/>
    <property type="evidence" value="ECO:0007669"/>
    <property type="project" value="TreeGrafter"/>
</dbReference>
<dbReference type="InterPro" id="IPR000485">
    <property type="entry name" value="AsnC-type_HTH_dom"/>
</dbReference>
<comment type="caution">
    <text evidence="7">The sequence shown here is derived from an EMBL/GenBank/DDBJ whole genome shotgun (WGS) entry which is preliminary data.</text>
</comment>
<dbReference type="InterPro" id="IPR019887">
    <property type="entry name" value="Tscrpt_reg_AsnC/Lrp_C"/>
</dbReference>
<evidence type="ECO:0000259" key="6">
    <source>
        <dbReference type="PROSITE" id="PS50956"/>
    </source>
</evidence>
<dbReference type="InterPro" id="IPR036390">
    <property type="entry name" value="WH_DNA-bd_sf"/>
</dbReference>
<dbReference type="Gene3D" id="3.30.70.920">
    <property type="match status" value="1"/>
</dbReference>
<feature type="domain" description="HTH asnC-type" evidence="6">
    <location>
        <begin position="10"/>
        <end position="71"/>
    </location>
</feature>
<sequence>MTQSAKGRLPDRIDMTILDTLQKDGRISNVELAKKVNLSPSPCIDRVRKLEQDGFIEGYGARLNASKLGFGTAAFIQVTLDRTTGAVFDQFRDAVVKIPQVAECHMVAGGFDYLLKLRLSSMEAYRGVLGLIVDLPGVLQTHTYVVIEQVKQDAGLPLKFAAAPEGKTE</sequence>
<dbReference type="PROSITE" id="PS00519">
    <property type="entry name" value="HTH_ASNC_1"/>
    <property type="match status" value="1"/>
</dbReference>
<dbReference type="CDD" id="cd00090">
    <property type="entry name" value="HTH_ARSR"/>
    <property type="match status" value="1"/>
</dbReference>
<dbReference type="AlphaFoldDB" id="A0A5C8LUW2"/>
<dbReference type="InterPro" id="IPR036388">
    <property type="entry name" value="WH-like_DNA-bd_sf"/>
</dbReference>
<reference evidence="7 8" key="1">
    <citation type="submission" date="2019-08" db="EMBL/GenBank/DDBJ databases">
        <title>Draft genome analysis of Rheinheimera tangshanensis isolated from the roots of fresh rice plants (Oryza sativa).</title>
        <authorList>
            <person name="Yu Q."/>
            <person name="Qi Y."/>
            <person name="Zhang H."/>
            <person name="Pu J."/>
        </authorList>
    </citation>
    <scope>NUCLEOTIDE SEQUENCE [LARGE SCALE GENOMIC DNA]</scope>
    <source>
        <strain evidence="7 8">JA3-B52</strain>
    </source>
</reference>
<dbReference type="PROSITE" id="PS50956">
    <property type="entry name" value="HTH_ASNC_2"/>
    <property type="match status" value="1"/>
</dbReference>
<dbReference type="InterPro" id="IPR019888">
    <property type="entry name" value="Tscrpt_reg_AsnC-like"/>
</dbReference>
<keyword evidence="4" id="KW-0804">Transcription</keyword>